<accession>A0A3E4WVB6</accession>
<evidence type="ECO:0000313" key="6">
    <source>
        <dbReference type="Proteomes" id="UP000285469"/>
    </source>
</evidence>
<dbReference type="SUPFAM" id="SSF57997">
    <property type="entry name" value="Tropomyosin"/>
    <property type="match status" value="1"/>
</dbReference>
<dbReference type="RefSeq" id="WP_117709800.1">
    <property type="nucleotide sequence ID" value="NZ_DAWDIY010000012.1"/>
</dbReference>
<dbReference type="EMBL" id="QSTG01000006">
    <property type="protein sequence ID" value="RGM46027.1"/>
    <property type="molecule type" value="Genomic_DNA"/>
</dbReference>
<dbReference type="AlphaFoldDB" id="A0A3E4WVB6"/>
<name>A0A3E4WVB6_PHOVU</name>
<protein>
    <submittedName>
        <fullName evidence="3">Recombinase</fullName>
    </submittedName>
</protein>
<evidence type="ECO:0000313" key="3">
    <source>
        <dbReference type="EMBL" id="RGM46027.1"/>
    </source>
</evidence>
<sequence>MGTTSKQVMDIKTSKGLSQTSNEELRAWTDKGWEQAMREGNYDRSREHLNFEVQKGGIVTPIDKKRPLTERMAENLASRGIKDPNEGLAEPRFRTVVNFIFGGSTDRMRELAFGNQVVGFESKGGNEHVRRMPEIEEWARDIYRFVADKYGEENIISFIVHCDEKNPHVHCALLPIDQNGKFAFKQIFHGQNRLEFKNYMLALHDELAKVNEKWGLTRGVSVVESGARHRSTEEYRRWLANACVTLEAQLENNRKLLKSLNEELAIAQKKQKSFTTMIDNLKTEKDRLEDELRPLREMQANSESISAEIARKIQSLEYQKAQVEAKLADKEKKLDETNRLLEALREDKADIEQQARELEDKANQSELSWAHNMSYHLNGAMLDTMSQEFTSRYHHLPEETKSLFDDTLICQLAEQGNHVVMVALNLVCGYVDDATTIAQTHGGGGGPSTGWGRRPEDDDREWARRCLAMARKMCAPSVKRKKRM</sequence>
<dbReference type="Proteomes" id="UP000285469">
    <property type="component" value="Unassembled WGS sequence"/>
</dbReference>
<evidence type="ECO:0000256" key="1">
    <source>
        <dbReference type="SAM" id="Coils"/>
    </source>
</evidence>
<dbReference type="Proteomes" id="UP000261003">
    <property type="component" value="Unassembled WGS sequence"/>
</dbReference>
<proteinExistence type="predicted"/>
<dbReference type="Gene3D" id="1.10.287.1490">
    <property type="match status" value="1"/>
</dbReference>
<feature type="region of interest" description="Disordered" evidence="2">
    <location>
        <begin position="1"/>
        <end position="23"/>
    </location>
</feature>
<evidence type="ECO:0000313" key="5">
    <source>
        <dbReference type="Proteomes" id="UP000261003"/>
    </source>
</evidence>
<dbReference type="Gene3D" id="3.30.930.30">
    <property type="match status" value="1"/>
</dbReference>
<dbReference type="CDD" id="cd17242">
    <property type="entry name" value="MobM_relaxase"/>
    <property type="match status" value="1"/>
</dbReference>
<evidence type="ECO:0000256" key="2">
    <source>
        <dbReference type="SAM" id="MobiDB-lite"/>
    </source>
</evidence>
<dbReference type="Pfam" id="PF01076">
    <property type="entry name" value="Mob_Pre"/>
    <property type="match status" value="1"/>
</dbReference>
<feature type="region of interest" description="Disordered" evidence="2">
    <location>
        <begin position="438"/>
        <end position="457"/>
    </location>
</feature>
<dbReference type="GO" id="GO:0006310">
    <property type="term" value="P:DNA recombination"/>
    <property type="evidence" value="ECO:0007669"/>
    <property type="project" value="InterPro"/>
</dbReference>
<organism evidence="3 5">
    <name type="scientific">Phocaeicola vulgatus</name>
    <name type="common">Bacteroides vulgatus</name>
    <dbReference type="NCBI Taxonomy" id="821"/>
    <lineage>
        <taxon>Bacteria</taxon>
        <taxon>Pseudomonadati</taxon>
        <taxon>Bacteroidota</taxon>
        <taxon>Bacteroidia</taxon>
        <taxon>Bacteroidales</taxon>
        <taxon>Bacteroidaceae</taxon>
        <taxon>Phocaeicola</taxon>
    </lineage>
</organism>
<keyword evidence="1" id="KW-0175">Coiled coil</keyword>
<reference evidence="5 6" key="1">
    <citation type="submission" date="2018-08" db="EMBL/GenBank/DDBJ databases">
        <title>A genome reference for cultivated species of the human gut microbiota.</title>
        <authorList>
            <person name="Zou Y."/>
            <person name="Xue W."/>
            <person name="Luo G."/>
        </authorList>
    </citation>
    <scope>NUCLEOTIDE SEQUENCE [LARGE SCALE GENOMIC DNA]</scope>
    <source>
        <strain evidence="4 6">AF12-25</strain>
        <strain evidence="3 5">OM08-13BH</strain>
    </source>
</reference>
<dbReference type="EMBL" id="QSAI01000001">
    <property type="protein sequence ID" value="RGW50676.1"/>
    <property type="molecule type" value="Genomic_DNA"/>
</dbReference>
<comment type="caution">
    <text evidence="3">The sequence shown here is derived from an EMBL/GenBank/DDBJ whole genome shotgun (WGS) entry which is preliminary data.</text>
</comment>
<evidence type="ECO:0000313" key="4">
    <source>
        <dbReference type="EMBL" id="RGW50676.1"/>
    </source>
</evidence>
<dbReference type="InterPro" id="IPR001668">
    <property type="entry name" value="Mob_Pre"/>
</dbReference>
<feature type="coiled-coil region" evidence="1">
    <location>
        <begin position="243"/>
        <end position="368"/>
    </location>
</feature>
<gene>
    <name evidence="4" type="ORF">DWV70_00295</name>
    <name evidence="3" type="ORF">DXC16_05660</name>
</gene>
<dbReference type="GO" id="GO:0003677">
    <property type="term" value="F:DNA binding"/>
    <property type="evidence" value="ECO:0007669"/>
    <property type="project" value="InterPro"/>
</dbReference>
<dbReference type="NCBIfam" id="NF041497">
    <property type="entry name" value="MobV"/>
    <property type="match status" value="1"/>
</dbReference>